<feature type="domain" description="HAMP" evidence="6">
    <location>
        <begin position="204"/>
        <end position="260"/>
    </location>
</feature>
<dbReference type="PANTHER" id="PTHR32089:SF112">
    <property type="entry name" value="LYSOZYME-LIKE PROTEIN-RELATED"/>
    <property type="match status" value="1"/>
</dbReference>
<dbReference type="Gene3D" id="3.30.450.20">
    <property type="entry name" value="PAS domain"/>
    <property type="match status" value="1"/>
</dbReference>
<dbReference type="Pfam" id="PF00015">
    <property type="entry name" value="MCPsignal"/>
    <property type="match status" value="1"/>
</dbReference>
<feature type="transmembrane region" description="Helical" evidence="4">
    <location>
        <begin position="185"/>
        <end position="206"/>
    </location>
</feature>
<dbReference type="InterPro" id="IPR003660">
    <property type="entry name" value="HAMP_dom"/>
</dbReference>
<protein>
    <submittedName>
        <fullName evidence="7">Methyl-accepting chemotaxis sensory transducer with Cache sensor</fullName>
    </submittedName>
</protein>
<dbReference type="PANTHER" id="PTHR32089">
    <property type="entry name" value="METHYL-ACCEPTING CHEMOTAXIS PROTEIN MCPB"/>
    <property type="match status" value="1"/>
</dbReference>
<accession>A0A1H9V6V0</accession>
<keyword evidence="4" id="KW-0812">Transmembrane</keyword>
<evidence type="ECO:0000256" key="3">
    <source>
        <dbReference type="PROSITE-ProRule" id="PRU00284"/>
    </source>
</evidence>
<gene>
    <name evidence="7" type="ORF">SAMN04487884_12155</name>
</gene>
<dbReference type="RefSeq" id="WP_074757447.1">
    <property type="nucleotide sequence ID" value="NZ_FOGJ01000021.1"/>
</dbReference>
<dbReference type="eggNOG" id="COG0840">
    <property type="taxonomic scope" value="Bacteria"/>
</dbReference>
<dbReference type="CDD" id="cd12912">
    <property type="entry name" value="PDC2_MCP_like"/>
    <property type="match status" value="1"/>
</dbReference>
<dbReference type="GO" id="GO:0007165">
    <property type="term" value="P:signal transduction"/>
    <property type="evidence" value="ECO:0007669"/>
    <property type="project" value="UniProtKB-KW"/>
</dbReference>
<dbReference type="SUPFAM" id="SSF58104">
    <property type="entry name" value="Methyl-accepting chemotaxis protein (MCP) signaling domain"/>
    <property type="match status" value="1"/>
</dbReference>
<keyword evidence="4" id="KW-1133">Transmembrane helix</keyword>
<dbReference type="SMART" id="SM00283">
    <property type="entry name" value="MA"/>
    <property type="match status" value="1"/>
</dbReference>
<dbReference type="AlphaFoldDB" id="A0A1H9V6V0"/>
<dbReference type="PROSITE" id="PS50111">
    <property type="entry name" value="CHEMOTAXIS_TRANSDUC_2"/>
    <property type="match status" value="1"/>
</dbReference>
<evidence type="ECO:0000256" key="2">
    <source>
        <dbReference type="ARBA" id="ARBA00029447"/>
    </source>
</evidence>
<dbReference type="PROSITE" id="PS50885">
    <property type="entry name" value="HAMP"/>
    <property type="match status" value="1"/>
</dbReference>
<reference evidence="7 8" key="1">
    <citation type="submission" date="2016-10" db="EMBL/GenBank/DDBJ databases">
        <authorList>
            <person name="de Groot N.N."/>
        </authorList>
    </citation>
    <scope>NUCLEOTIDE SEQUENCE [LARGE SCALE GENOMIC DNA]</scope>
    <source>
        <strain evidence="7 8">AR40</strain>
    </source>
</reference>
<evidence type="ECO:0000313" key="8">
    <source>
        <dbReference type="Proteomes" id="UP000182584"/>
    </source>
</evidence>
<dbReference type="OrthoDB" id="5449717at2"/>
<dbReference type="InterPro" id="IPR004089">
    <property type="entry name" value="MCPsignal_dom"/>
</dbReference>
<evidence type="ECO:0000259" key="5">
    <source>
        <dbReference type="PROSITE" id="PS50111"/>
    </source>
</evidence>
<sequence>MKKRSINIYSIYAKIIMLIIGCVLLFFLLNVVYIIPQSRNAIQKVTENNMQDIATLSSMLVDELVTDYGEEGTTYEVLKTRLEGKGLNGIDSSYLYVVDGEGTFLYHKKEDKVGTTVFNDNVAAILKAIPTGKYEENGVFHYVDENGVTKYGSYQVISSTKWVAVIVANENEVMADINTVRNASIMLSTVLGLVLLGFSIIAAAGITKPIRILTGVIKQVGDLNFTMSGDLEKMEKNKDETGIMAVAIGEMEQSLRDIVGRISDTSSNLEEHAETLSDITFKIDSANADNSATSQELAASMEETSASTDLISDNTATIKNKADAIADSALNSSDMAKEISEKAAGIRQDTIAASEKTQKIYEEIDAQGKEALEKSKAVEKVNTLAGAIQNIASQTNLLALNASIEAARAGDAGKGFAVVATEIGSLATQSSETVKDIMEIVAEVQDAVNEMSTCLQRTLDYVSTDVAADYDKFLDVSQQYEQDAQGFSDALGSIYDQIGELQESTTEISTSIADISKTVGEAAQAVTTVAEKTTDVAQLSEGVVSVVAETKGNSNELKEIRNSFTI</sequence>
<proteinExistence type="inferred from homology"/>
<evidence type="ECO:0000313" key="7">
    <source>
        <dbReference type="EMBL" id="SES17124.1"/>
    </source>
</evidence>
<keyword evidence="4" id="KW-0472">Membrane</keyword>
<feature type="domain" description="Methyl-accepting transducer" evidence="5">
    <location>
        <begin position="272"/>
        <end position="530"/>
    </location>
</feature>
<keyword evidence="1 3" id="KW-0807">Transducer</keyword>
<dbReference type="Proteomes" id="UP000182584">
    <property type="component" value="Unassembled WGS sequence"/>
</dbReference>
<dbReference type="GO" id="GO:0016020">
    <property type="term" value="C:membrane"/>
    <property type="evidence" value="ECO:0007669"/>
    <property type="project" value="InterPro"/>
</dbReference>
<evidence type="ECO:0000259" key="6">
    <source>
        <dbReference type="PROSITE" id="PS50885"/>
    </source>
</evidence>
<evidence type="ECO:0000256" key="4">
    <source>
        <dbReference type="SAM" id="Phobius"/>
    </source>
</evidence>
<organism evidence="7 8">
    <name type="scientific">Butyrivibrio fibrisolvens</name>
    <dbReference type="NCBI Taxonomy" id="831"/>
    <lineage>
        <taxon>Bacteria</taxon>
        <taxon>Bacillati</taxon>
        <taxon>Bacillota</taxon>
        <taxon>Clostridia</taxon>
        <taxon>Lachnospirales</taxon>
        <taxon>Lachnospiraceae</taxon>
        <taxon>Butyrivibrio</taxon>
    </lineage>
</organism>
<dbReference type="Gene3D" id="1.10.287.950">
    <property type="entry name" value="Methyl-accepting chemotaxis protein"/>
    <property type="match status" value="1"/>
</dbReference>
<name>A0A1H9V6V0_BUTFI</name>
<comment type="similarity">
    <text evidence="2">Belongs to the methyl-accepting chemotaxis (MCP) protein family.</text>
</comment>
<dbReference type="EMBL" id="FOGJ01000021">
    <property type="protein sequence ID" value="SES17124.1"/>
    <property type="molecule type" value="Genomic_DNA"/>
</dbReference>
<evidence type="ECO:0000256" key="1">
    <source>
        <dbReference type="ARBA" id="ARBA00023224"/>
    </source>
</evidence>
<feature type="transmembrane region" description="Helical" evidence="4">
    <location>
        <begin position="12"/>
        <end position="35"/>
    </location>
</feature>